<accession>A0A5C0UFQ6</accession>
<evidence type="ECO:0000313" key="5">
    <source>
        <dbReference type="Proteomes" id="UP000325004"/>
    </source>
</evidence>
<dbReference type="Pfam" id="PF02470">
    <property type="entry name" value="MlaD"/>
    <property type="match status" value="1"/>
</dbReference>
<dbReference type="KEGG" id="cpri:FZC34_01335"/>
<dbReference type="EMBL" id="CP043316">
    <property type="protein sequence ID" value="QEK38550.1"/>
    <property type="molecule type" value="Genomic_DNA"/>
</dbReference>
<evidence type="ECO:0000256" key="2">
    <source>
        <dbReference type="SAM" id="Phobius"/>
    </source>
</evidence>
<keyword evidence="2" id="KW-1133">Transmembrane helix</keyword>
<feature type="domain" description="Mce/MlaD" evidence="3">
    <location>
        <begin position="52"/>
        <end position="123"/>
    </location>
</feature>
<dbReference type="InterPro" id="IPR003399">
    <property type="entry name" value="Mce/MlaD"/>
</dbReference>
<evidence type="ECO:0000259" key="3">
    <source>
        <dbReference type="Pfam" id="PF02470"/>
    </source>
</evidence>
<dbReference type="Proteomes" id="UP000325004">
    <property type="component" value="Chromosome"/>
</dbReference>
<dbReference type="OrthoDB" id="9808689at2"/>
<dbReference type="PANTHER" id="PTHR36698:SF2">
    <property type="entry name" value="MCE_MLAD DOMAIN-CONTAINING PROTEIN"/>
    <property type="match status" value="1"/>
</dbReference>
<gene>
    <name evidence="4" type="ORF">FZC34_01335</name>
</gene>
<dbReference type="AlphaFoldDB" id="A0A5C0UFQ6"/>
<sequence>MSNQLRKVIMLNFNKNFLDKKVLAFILFATAPIILYLLINLHYFQKKSLYNISFDENISGLEIGSSILFNGVNIGHIKNISINYENDQIDIKALIHNKMNVENKVAQIESQGFSGHKYVNLVQSKEYKLIHKNNTLCIPSRKSGMVKIMNNAPLIADQSSSLIKKLNAIDLKLLNNILKNINNISNKFDKLIDNANKALDKTNNILGNMNYAIKDSKSNLQDFFLVSLPKLNNSINSLDELLIDSNKIMKKFKEKPVKFLLDWYN</sequence>
<name>A0A5C0UFQ6_9PROT</name>
<reference evidence="4 5" key="1">
    <citation type="submission" date="2019-08" db="EMBL/GenBank/DDBJ databases">
        <title>Highly reduced genomes of protist endosymbionts show evolutionary convergence.</title>
        <authorList>
            <person name="George E."/>
            <person name="Husnik F."/>
            <person name="Tashyreva D."/>
            <person name="Prokopchuk G."/>
            <person name="Horak A."/>
            <person name="Kwong W.K."/>
            <person name="Lukes J."/>
            <person name="Keeling P.J."/>
        </authorList>
    </citation>
    <scope>NUCLEOTIDE SEQUENCE [LARGE SCALE GENOMIC DNA]</scope>
    <source>
        <strain evidence="4">1604LC</strain>
    </source>
</reference>
<keyword evidence="2" id="KW-0812">Transmembrane</keyword>
<evidence type="ECO:0000313" key="4">
    <source>
        <dbReference type="EMBL" id="QEK38550.1"/>
    </source>
</evidence>
<dbReference type="PANTHER" id="PTHR36698">
    <property type="entry name" value="BLL5892 PROTEIN"/>
    <property type="match status" value="1"/>
</dbReference>
<organism evidence="4 5">
    <name type="scientific">Candidatus Cytomitobacter primus</name>
    <dbReference type="NCBI Taxonomy" id="2066024"/>
    <lineage>
        <taxon>Bacteria</taxon>
        <taxon>Pseudomonadati</taxon>
        <taxon>Pseudomonadota</taxon>
        <taxon>Alphaproteobacteria</taxon>
        <taxon>Holosporales</taxon>
        <taxon>Holosporaceae</taxon>
        <taxon>Candidatus Cytomitobacter</taxon>
    </lineage>
</organism>
<evidence type="ECO:0000256" key="1">
    <source>
        <dbReference type="SAM" id="Coils"/>
    </source>
</evidence>
<keyword evidence="1" id="KW-0175">Coiled coil</keyword>
<keyword evidence="5" id="KW-1185">Reference proteome</keyword>
<feature type="coiled-coil region" evidence="1">
    <location>
        <begin position="174"/>
        <end position="201"/>
    </location>
</feature>
<protein>
    <submittedName>
        <fullName evidence="4">MCE family protein</fullName>
    </submittedName>
</protein>
<feature type="transmembrane region" description="Helical" evidence="2">
    <location>
        <begin position="21"/>
        <end position="44"/>
    </location>
</feature>
<keyword evidence="2" id="KW-0472">Membrane</keyword>
<proteinExistence type="predicted"/>